<dbReference type="PANTHER" id="PTHR23167">
    <property type="entry name" value="CALPONIN HOMOLOGY DOMAIN-CONTAINING PROTEIN DDB_G0272472-RELATED"/>
    <property type="match status" value="1"/>
</dbReference>
<feature type="compositionally biased region" description="Polar residues" evidence="9">
    <location>
        <begin position="475"/>
        <end position="488"/>
    </location>
</feature>
<keyword evidence="5 8" id="KW-0862">Zinc</keyword>
<dbReference type="PROSITE" id="PS50021">
    <property type="entry name" value="CH"/>
    <property type="match status" value="1"/>
</dbReference>
<comment type="subcellular location">
    <subcellularLocation>
        <location evidence="1">Endosome</location>
    </subcellularLocation>
</comment>
<dbReference type="Proteomes" id="UP000694388">
    <property type="component" value="Unplaced"/>
</dbReference>
<evidence type="ECO:0008006" key="14">
    <source>
        <dbReference type="Google" id="ProtNLM"/>
    </source>
</evidence>
<dbReference type="InterPro" id="IPR001715">
    <property type="entry name" value="CH_dom"/>
</dbReference>
<dbReference type="PROSITE" id="PS50023">
    <property type="entry name" value="LIM_DOMAIN_2"/>
    <property type="match status" value="1"/>
</dbReference>
<dbReference type="Ensembl" id="ENSEBUT00000001338.1">
    <property type="protein sequence ID" value="ENSEBUP00000001024.1"/>
    <property type="gene ID" value="ENSEBUG00000000941.1"/>
</dbReference>
<evidence type="ECO:0000256" key="4">
    <source>
        <dbReference type="ARBA" id="ARBA00022753"/>
    </source>
</evidence>
<evidence type="ECO:0000256" key="9">
    <source>
        <dbReference type="SAM" id="MobiDB-lite"/>
    </source>
</evidence>
<dbReference type="InterPro" id="IPR050540">
    <property type="entry name" value="F-actin_Monoox_Mical"/>
</dbReference>
<dbReference type="Gene3D" id="1.10.418.10">
    <property type="entry name" value="Calponin-like domain"/>
    <property type="match status" value="1"/>
</dbReference>
<dbReference type="PROSITE" id="PS00478">
    <property type="entry name" value="LIM_DOMAIN_1"/>
    <property type="match status" value="1"/>
</dbReference>
<feature type="compositionally biased region" description="Low complexity" evidence="9">
    <location>
        <begin position="457"/>
        <end position="469"/>
    </location>
</feature>
<feature type="region of interest" description="Disordered" evidence="9">
    <location>
        <begin position="117"/>
        <end position="141"/>
    </location>
</feature>
<dbReference type="Gene3D" id="2.10.110.10">
    <property type="entry name" value="Cysteine Rich Protein"/>
    <property type="match status" value="1"/>
</dbReference>
<feature type="region of interest" description="Disordered" evidence="9">
    <location>
        <begin position="514"/>
        <end position="543"/>
    </location>
</feature>
<name>A0A8C4N1H7_EPTBU</name>
<evidence type="ECO:0000256" key="8">
    <source>
        <dbReference type="PROSITE-ProRule" id="PRU00125"/>
    </source>
</evidence>
<reference evidence="12" key="2">
    <citation type="submission" date="2025-09" db="UniProtKB">
        <authorList>
            <consortium name="Ensembl"/>
        </authorList>
    </citation>
    <scope>IDENTIFICATION</scope>
</reference>
<dbReference type="PANTHER" id="PTHR23167:SF90">
    <property type="entry name" value="MICAL-LIKE PROTEIN 1"/>
    <property type="match status" value="1"/>
</dbReference>
<dbReference type="FunFam" id="1.10.418.10:FF:000023">
    <property type="entry name" value="EH domain-binding protein 1 isoform X1"/>
    <property type="match status" value="1"/>
</dbReference>
<dbReference type="InterPro" id="IPR036872">
    <property type="entry name" value="CH_dom_sf"/>
</dbReference>
<dbReference type="GO" id="GO:0005768">
    <property type="term" value="C:endosome"/>
    <property type="evidence" value="ECO:0007669"/>
    <property type="project" value="UniProtKB-SubCell"/>
</dbReference>
<evidence type="ECO:0000259" key="11">
    <source>
        <dbReference type="PROSITE" id="PS50023"/>
    </source>
</evidence>
<organism evidence="12 13">
    <name type="scientific">Eptatretus burgeri</name>
    <name type="common">Inshore hagfish</name>
    <dbReference type="NCBI Taxonomy" id="7764"/>
    <lineage>
        <taxon>Eukaryota</taxon>
        <taxon>Metazoa</taxon>
        <taxon>Chordata</taxon>
        <taxon>Craniata</taxon>
        <taxon>Vertebrata</taxon>
        <taxon>Cyclostomata</taxon>
        <taxon>Myxini</taxon>
        <taxon>Myxiniformes</taxon>
        <taxon>Myxinidae</taxon>
        <taxon>Eptatretinae</taxon>
        <taxon>Eptatretus</taxon>
    </lineage>
</organism>
<dbReference type="SUPFAM" id="SSF47576">
    <property type="entry name" value="Calponin-homology domain, CH-domain"/>
    <property type="match status" value="1"/>
</dbReference>
<dbReference type="GO" id="GO:0046872">
    <property type="term" value="F:metal ion binding"/>
    <property type="evidence" value="ECO:0007669"/>
    <property type="project" value="UniProtKB-KW"/>
</dbReference>
<feature type="domain" description="LIM zinc-binding" evidence="11">
    <location>
        <begin position="193"/>
        <end position="255"/>
    </location>
</feature>
<evidence type="ECO:0000256" key="5">
    <source>
        <dbReference type="ARBA" id="ARBA00022833"/>
    </source>
</evidence>
<dbReference type="Pfam" id="PF00412">
    <property type="entry name" value="LIM"/>
    <property type="match status" value="1"/>
</dbReference>
<evidence type="ECO:0000256" key="2">
    <source>
        <dbReference type="ARBA" id="ARBA00022553"/>
    </source>
</evidence>
<proteinExistence type="predicted"/>
<keyword evidence="13" id="KW-1185">Reference proteome</keyword>
<dbReference type="InterPro" id="IPR001781">
    <property type="entry name" value="Znf_LIM"/>
</dbReference>
<dbReference type="Pfam" id="PF00307">
    <property type="entry name" value="CH"/>
    <property type="match status" value="1"/>
</dbReference>
<evidence type="ECO:0000256" key="7">
    <source>
        <dbReference type="ARBA" id="ARBA00023054"/>
    </source>
</evidence>
<feature type="domain" description="Calponin-homology (CH)" evidence="10">
    <location>
        <begin position="5"/>
        <end position="111"/>
    </location>
</feature>
<evidence type="ECO:0000313" key="12">
    <source>
        <dbReference type="Ensembl" id="ENSEBUP00000001024.1"/>
    </source>
</evidence>
<evidence type="ECO:0000259" key="10">
    <source>
        <dbReference type="PROSITE" id="PS50021"/>
    </source>
</evidence>
<dbReference type="AlphaFoldDB" id="A0A8C4N1H7"/>
<dbReference type="GeneTree" id="ENSGT00940000160222"/>
<keyword evidence="7" id="KW-0175">Coiled coil</keyword>
<reference evidence="12" key="1">
    <citation type="submission" date="2025-08" db="UniProtKB">
        <authorList>
            <consortium name="Ensembl"/>
        </authorList>
    </citation>
    <scope>IDENTIFICATION</scope>
</reference>
<keyword evidence="6 8" id="KW-0440">LIM domain</keyword>
<sequence>MAGGAAVIKKLQAWCKKQVEDYPNVSVTNMTTSFRDGLAFCAIIHHFHPNLLDYHSLSKENIFENNNLAFTVAEQELGIPALLDAEDMVAMKVPDRLSIITYVSLYHNFFTKRSPLGGAQKRPSEQSEMEPTPKKAVVEEEKGKKERVGHYNFINITFLFTCITDGRHFSHISTIPFMKISNHQISSSGTVAATCAVCGEHVHLVQRHLVDGHLYHRNCFRCKECNNTLIRGAYSTGKDTGTFVCQHHKARQFSALQPTNVQPSASKAQTGQKPLNTKGLLMTSSSTRSIACVASTPAKTSFFGVKPSTTFSQGTQVYEPRQEKPASVMSSKVQCPTNRATCSTEIADARKAFLNAEPRTTVHKGKDGISLSQKSSALSTAQYSSSQNISPSSVTVGPKNITRVTITVPSEPLRSTPSSGTTRDKARMFLGNKLGQLSAAGTSSSSPGEEQQASTKLSGSSNTGLISSSHAKRTSLINSNEPMPSPIHSVSTCMPSYSYSSSFHSSSSSLSNSFSPSLNTSQSSSSSSPSSSFSFKSNSTTTPQSTISSFSAITNSSKNAHNSSLAARGLNAVDKCTSPEGKVHSFKSFCNCVEVLFSHVRPPTETPKYYM</sequence>
<evidence type="ECO:0000256" key="6">
    <source>
        <dbReference type="ARBA" id="ARBA00023038"/>
    </source>
</evidence>
<feature type="region of interest" description="Disordered" evidence="9">
    <location>
        <begin position="437"/>
        <end position="488"/>
    </location>
</feature>
<protein>
    <recommendedName>
        <fullName evidence="14">MICAL-like protein 2</fullName>
    </recommendedName>
</protein>
<feature type="compositionally biased region" description="Polar residues" evidence="9">
    <location>
        <begin position="439"/>
        <end position="456"/>
    </location>
</feature>
<dbReference type="SMART" id="SM00033">
    <property type="entry name" value="CH"/>
    <property type="match status" value="1"/>
</dbReference>
<dbReference type="SUPFAM" id="SSF57716">
    <property type="entry name" value="Glucocorticoid receptor-like (DNA-binding domain)"/>
    <property type="match status" value="2"/>
</dbReference>
<evidence type="ECO:0000256" key="3">
    <source>
        <dbReference type="ARBA" id="ARBA00022723"/>
    </source>
</evidence>
<dbReference type="SMART" id="SM00132">
    <property type="entry name" value="LIM"/>
    <property type="match status" value="1"/>
</dbReference>
<keyword evidence="3 8" id="KW-0479">Metal-binding</keyword>
<accession>A0A8C4N1H7</accession>
<feature type="compositionally biased region" description="Basic and acidic residues" evidence="9">
    <location>
        <begin position="131"/>
        <end position="141"/>
    </location>
</feature>
<evidence type="ECO:0000313" key="13">
    <source>
        <dbReference type="Proteomes" id="UP000694388"/>
    </source>
</evidence>
<keyword evidence="2" id="KW-0597">Phosphoprotein</keyword>
<keyword evidence="4" id="KW-0967">Endosome</keyword>
<evidence type="ECO:0000256" key="1">
    <source>
        <dbReference type="ARBA" id="ARBA00004177"/>
    </source>
</evidence>